<dbReference type="SUPFAM" id="SSF51011">
    <property type="entry name" value="Glycosyl hydrolase domain"/>
    <property type="match status" value="1"/>
</dbReference>
<evidence type="ECO:0000256" key="4">
    <source>
        <dbReference type="ARBA" id="ARBA00022729"/>
    </source>
</evidence>
<evidence type="ECO:0000256" key="6">
    <source>
        <dbReference type="ARBA" id="ARBA00022824"/>
    </source>
</evidence>
<keyword evidence="11" id="KW-1133">Transmembrane helix</keyword>
<evidence type="ECO:0000256" key="2">
    <source>
        <dbReference type="ARBA" id="ARBA00004833"/>
    </source>
</evidence>
<dbReference type="OMA" id="TVHQPLW"/>
<dbReference type="GO" id="GO:0005975">
    <property type="term" value="P:carbohydrate metabolic process"/>
    <property type="evidence" value="ECO:0007669"/>
    <property type="project" value="InterPro"/>
</dbReference>
<evidence type="ECO:0000259" key="14">
    <source>
        <dbReference type="Pfam" id="PF21365"/>
    </source>
</evidence>
<keyword evidence="16" id="KW-1185">Reference proteome</keyword>
<gene>
    <name evidence="15" type="ORF">PTSG_11360</name>
</gene>
<evidence type="ECO:0000256" key="8">
    <source>
        <dbReference type="ARBA" id="ARBA00023295"/>
    </source>
</evidence>
<reference evidence="15" key="1">
    <citation type="submission" date="2009-08" db="EMBL/GenBank/DDBJ databases">
        <title>Annotation of Salpingoeca rosetta.</title>
        <authorList>
            <consortium name="The Broad Institute Genome Sequencing Platform"/>
            <person name="Russ C."/>
            <person name="Cuomo C."/>
            <person name="Burger G."/>
            <person name="Gray M.W."/>
            <person name="Holland P.W.H."/>
            <person name="King N."/>
            <person name="Lang F.B.F."/>
            <person name="Roger A.J."/>
            <person name="Ruiz-Trillo I."/>
            <person name="Young S.K."/>
            <person name="Zeng Q."/>
            <person name="Gargeya S."/>
            <person name="Alvarado L."/>
            <person name="Berlin A."/>
            <person name="Chapman S.B."/>
            <person name="Chen Z."/>
            <person name="Freedman E."/>
            <person name="Gellesch M."/>
            <person name="Goldberg J."/>
            <person name="Griggs A."/>
            <person name="Gujja S."/>
            <person name="Heilman E."/>
            <person name="Heiman D."/>
            <person name="Howarth C."/>
            <person name="Mehta T."/>
            <person name="Neiman D."/>
            <person name="Pearson M."/>
            <person name="Roberts A."/>
            <person name="Saif S."/>
            <person name="Shea T."/>
            <person name="Shenoy N."/>
            <person name="Sisk P."/>
            <person name="Stolte C."/>
            <person name="Sykes S."/>
            <person name="White J."/>
            <person name="Yandava C."/>
            <person name="Haas B."/>
            <person name="Nusbaum C."/>
            <person name="Birren B."/>
        </authorList>
    </citation>
    <scope>NUCLEOTIDE SEQUENCE [LARGE SCALE GENOMIC DNA]</scope>
    <source>
        <strain evidence="15">ATCC 50818</strain>
    </source>
</reference>
<feature type="domain" description="Glycoside hydrolase family 31 TIM barrel" evidence="12">
    <location>
        <begin position="385"/>
        <end position="706"/>
    </location>
</feature>
<keyword evidence="11" id="KW-0812">Transmembrane</keyword>
<dbReference type="FunCoup" id="F2UT63">
    <property type="interactions" value="1909"/>
</dbReference>
<dbReference type="InterPro" id="IPR000322">
    <property type="entry name" value="Glyco_hydro_31_TIM"/>
</dbReference>
<dbReference type="InterPro" id="IPR048395">
    <property type="entry name" value="Glyco_hydro_31_C"/>
</dbReference>
<keyword evidence="7" id="KW-0325">Glycoprotein</keyword>
<comment type="pathway">
    <text evidence="2">Glycan metabolism; N-glycan metabolism.</text>
</comment>
<evidence type="ECO:0000256" key="7">
    <source>
        <dbReference type="ARBA" id="ARBA00023180"/>
    </source>
</evidence>
<comment type="subcellular location">
    <subcellularLocation>
        <location evidence="1">Endoplasmic reticulum</location>
    </subcellularLocation>
</comment>
<evidence type="ECO:0000256" key="1">
    <source>
        <dbReference type="ARBA" id="ARBA00004240"/>
    </source>
</evidence>
<comment type="similarity">
    <text evidence="3 10">Belongs to the glycosyl hydrolase 31 family.</text>
</comment>
<dbReference type="InterPro" id="IPR017853">
    <property type="entry name" value="GH"/>
</dbReference>
<dbReference type="CDD" id="cd06603">
    <property type="entry name" value="GH31_GANC_GANAB_alpha"/>
    <property type="match status" value="1"/>
</dbReference>
<keyword evidence="8 10" id="KW-0326">Glycosidase</keyword>
<dbReference type="Pfam" id="PF01055">
    <property type="entry name" value="Glyco_hydro_31_2nd"/>
    <property type="match status" value="1"/>
</dbReference>
<dbReference type="PROSITE" id="PS00129">
    <property type="entry name" value="GLYCOSYL_HYDROL_F31_1"/>
    <property type="match status" value="1"/>
</dbReference>
<dbReference type="GO" id="GO:0005783">
    <property type="term" value="C:endoplasmic reticulum"/>
    <property type="evidence" value="ECO:0007669"/>
    <property type="project" value="UniProtKB-SubCell"/>
</dbReference>
<dbReference type="GeneID" id="16068160"/>
<dbReference type="GO" id="GO:0006491">
    <property type="term" value="P:N-glycan processing"/>
    <property type="evidence" value="ECO:0007669"/>
    <property type="project" value="TreeGrafter"/>
</dbReference>
<accession>F2UT63</accession>
<dbReference type="CDD" id="cd14752">
    <property type="entry name" value="GH31_N"/>
    <property type="match status" value="1"/>
</dbReference>
<proteinExistence type="inferred from homology"/>
<dbReference type="eggNOG" id="KOG1066">
    <property type="taxonomic scope" value="Eukaryota"/>
</dbReference>
<dbReference type="Proteomes" id="UP000007799">
    <property type="component" value="Unassembled WGS sequence"/>
</dbReference>
<dbReference type="KEGG" id="sre:PTSG_11360"/>
<dbReference type="PANTHER" id="PTHR22762">
    <property type="entry name" value="ALPHA-GLUCOSIDASE"/>
    <property type="match status" value="1"/>
</dbReference>
<feature type="domain" description="Glycoside hydrolase family 31 N-terminal" evidence="13">
    <location>
        <begin position="104"/>
        <end position="308"/>
    </location>
</feature>
<evidence type="ECO:0000313" key="15">
    <source>
        <dbReference type="EMBL" id="EGD81322.1"/>
    </source>
</evidence>
<evidence type="ECO:0000256" key="10">
    <source>
        <dbReference type="RuleBase" id="RU361185"/>
    </source>
</evidence>
<dbReference type="Gene3D" id="2.60.40.1180">
    <property type="entry name" value="Golgi alpha-mannosidase II"/>
    <property type="match status" value="2"/>
</dbReference>
<dbReference type="PANTHER" id="PTHR22762:SF54">
    <property type="entry name" value="BCDNA.GH04962"/>
    <property type="match status" value="1"/>
</dbReference>
<dbReference type="STRING" id="946362.F2UT63"/>
<dbReference type="AlphaFoldDB" id="F2UT63"/>
<name>F2UT63_SALR5</name>
<evidence type="ECO:0000256" key="11">
    <source>
        <dbReference type="SAM" id="Phobius"/>
    </source>
</evidence>
<dbReference type="FunFam" id="2.60.40.1180:FF:000023">
    <property type="entry name" value="neutral alpha-glucosidase AB isoform X2"/>
    <property type="match status" value="1"/>
</dbReference>
<dbReference type="Pfam" id="PF21365">
    <property type="entry name" value="Glyco_hydro_31_3rd"/>
    <property type="match status" value="1"/>
</dbReference>
<dbReference type="RefSeq" id="XP_004987637.1">
    <property type="nucleotide sequence ID" value="XM_004987580.1"/>
</dbReference>
<dbReference type="EMBL" id="GL832998">
    <property type="protein sequence ID" value="EGD81322.1"/>
    <property type="molecule type" value="Genomic_DNA"/>
</dbReference>
<evidence type="ECO:0000259" key="12">
    <source>
        <dbReference type="Pfam" id="PF01055"/>
    </source>
</evidence>
<dbReference type="Gene3D" id="3.20.20.80">
    <property type="entry name" value="Glycosidases"/>
    <property type="match status" value="1"/>
</dbReference>
<evidence type="ECO:0000259" key="13">
    <source>
        <dbReference type="Pfam" id="PF13802"/>
    </source>
</evidence>
<dbReference type="GO" id="GO:0090599">
    <property type="term" value="F:alpha-glucosidase activity"/>
    <property type="evidence" value="ECO:0007669"/>
    <property type="project" value="TreeGrafter"/>
</dbReference>
<protein>
    <recommendedName>
        <fullName evidence="9">Glucosidase II subunit alpha</fullName>
    </recommendedName>
</protein>
<dbReference type="SUPFAM" id="SSF51445">
    <property type="entry name" value="(Trans)glycosidases"/>
    <property type="match status" value="1"/>
</dbReference>
<feature type="domain" description="Glycosyl hydrolase family 31 C-terminal" evidence="14">
    <location>
        <begin position="714"/>
        <end position="801"/>
    </location>
</feature>
<feature type="transmembrane region" description="Helical" evidence="11">
    <location>
        <begin position="12"/>
        <end position="35"/>
    </location>
</feature>
<dbReference type="SUPFAM" id="SSF74650">
    <property type="entry name" value="Galactose mutarotase-like"/>
    <property type="match status" value="1"/>
</dbReference>
<dbReference type="FunFam" id="3.20.20.80:FF:000046">
    <property type="entry name" value="Glucosidase alpha, neutral C"/>
    <property type="match status" value="1"/>
</dbReference>
<dbReference type="InterPro" id="IPR013780">
    <property type="entry name" value="Glyco_hydro_b"/>
</dbReference>
<evidence type="ECO:0000256" key="3">
    <source>
        <dbReference type="ARBA" id="ARBA00007806"/>
    </source>
</evidence>
<dbReference type="Pfam" id="PF13802">
    <property type="entry name" value="Gal_mutarotas_2"/>
    <property type="match status" value="1"/>
</dbReference>
<evidence type="ECO:0000256" key="5">
    <source>
        <dbReference type="ARBA" id="ARBA00022801"/>
    </source>
</evidence>
<dbReference type="Gene3D" id="2.60.40.1760">
    <property type="entry name" value="glycosyl hydrolase (family 31)"/>
    <property type="match status" value="1"/>
</dbReference>
<keyword evidence="6" id="KW-0256">Endoplasmic reticulum</keyword>
<keyword evidence="4" id="KW-0732">Signal</keyword>
<organism evidence="16">
    <name type="scientific">Salpingoeca rosetta (strain ATCC 50818 / BSB-021)</name>
    <dbReference type="NCBI Taxonomy" id="946362"/>
    <lineage>
        <taxon>Eukaryota</taxon>
        <taxon>Choanoflagellata</taxon>
        <taxon>Craspedida</taxon>
        <taxon>Salpingoecidae</taxon>
        <taxon>Salpingoeca</taxon>
    </lineage>
</organism>
<dbReference type="InterPro" id="IPR030458">
    <property type="entry name" value="Glyco_hydro_31_AS"/>
</dbReference>
<evidence type="ECO:0000313" key="16">
    <source>
        <dbReference type="Proteomes" id="UP000007799"/>
    </source>
</evidence>
<dbReference type="InterPro" id="IPR025887">
    <property type="entry name" value="Glyco_hydro_31_N_dom"/>
</dbReference>
<dbReference type="InParanoid" id="F2UT63"/>
<dbReference type="OrthoDB" id="3237269at2759"/>
<dbReference type="InterPro" id="IPR011013">
    <property type="entry name" value="Gal_mutarotase_sf_dom"/>
</dbReference>
<keyword evidence="5 10" id="KW-0378">Hydrolase</keyword>
<sequence length="896" mass="100400">MMMRRCGGGGAAPVSVQAVVLAVLAVGSVLFVTAVDRSNFKTCEQSGFCKRQILDRPSDWTSPYTVERSSVEIVAGSDGNGQQQALVFDLKDSRETKLLRASIVGFESDTLRLVIDEKEPIRPRYRVQDVVSEDLVNTPAKIQKSDSSTDEHFVADVLVNHDVIGSIIVTYAPFRIDFMRGDTAVATVNGRGLFDFEQQRERRDGDVDGMWEESFKTHKDSKPHGPTAISLDLTFHDAQHVYGIPEHADSFALRDTERTKPYRLYNLDVFEYELEETMALYGSIPYMLGHSRRHTTGALLLNAAEMWVHVQRSGASSPVHTRLLRALSSLFSSPSAQAGGDGNTASRASVDTQWVVESGVVDLFVFLGPKPHDVFAQYAKVTGMPELPPLFSLAYHQCRWNYNDQEDVALVDRRLDEADIPADVIWLDIEHTDGKRYMTWDRTKFPDPAAMQNALNVKERKMVNIVDPHIKRARLGSALSVTVLMRGRIRMRICMPTHLIHSCIFTHTRAHTHLLCVALDKYEGTTQSVFFWNDMNEPSVFNGPEVTMHKDAKHLDGREHRDVHNIYGMWQPASTAEGIRRRSGGHQRPFVLSRAFFAGSQKYGAIWTGDNTAEWGHLKASVPMLLSVSVAGLPFCGADIGGFFGNPDTELLVRWYQAGAYQPFMRAHAHLDTKRREPYLLDEPEQTIVRSTIHARYQLLPYWYTLFHVSATTGVPVMRPIWAEYPEEEDAFAEETTHLVGGDLLVTPVTVAGATSASVYFPGSQPWYDVETGQSHAAPARKTVAAPLRKIPVFQRGGSIIPRKMRVRRTSGLTHHDPFTLVAALDSSSTAEGKLYVDDYNSYAYATGSKFLIRSFRIETRGSDLVFTSTADESSGEWTTDEWIERVHNTAHRRAS</sequence>
<evidence type="ECO:0000256" key="9">
    <source>
        <dbReference type="ARBA" id="ARBA00042895"/>
    </source>
</evidence>
<keyword evidence="11" id="KW-0472">Membrane</keyword>
<dbReference type="GO" id="GO:0030246">
    <property type="term" value="F:carbohydrate binding"/>
    <property type="evidence" value="ECO:0007669"/>
    <property type="project" value="InterPro"/>
</dbReference>